<dbReference type="GO" id="GO:0016491">
    <property type="term" value="F:oxidoreductase activity"/>
    <property type="evidence" value="ECO:0007669"/>
    <property type="project" value="InterPro"/>
</dbReference>
<dbReference type="Proteomes" id="UP000085678">
    <property type="component" value="Unplaced"/>
</dbReference>
<proteinExistence type="predicted"/>
<dbReference type="KEGG" id="lak:106175142"/>
<dbReference type="InterPro" id="IPR041667">
    <property type="entry name" value="Cupin_8"/>
</dbReference>
<keyword evidence="1" id="KW-0812">Transmembrane</keyword>
<dbReference type="InParanoid" id="A0A1S3JQP0"/>
<dbReference type="SUPFAM" id="SSF51430">
    <property type="entry name" value="NAD(P)-linked oxidoreductase"/>
    <property type="match status" value="1"/>
</dbReference>
<accession>A0A1S3JQP0</accession>
<dbReference type="OrthoDB" id="416253at2759"/>
<sequence length="653" mass="74619">MTKMETATKFYAGVVPVILALAWTFWGPQDFGNYLPSMFSTLPWGKDPHDASKWKGHMEPFGNQVEKTIEIPSLDYFPDPEEFYRGYVRQSVPLVVKGALRHWPAVQKWSDEGYLREKFGHRYFLSMWRNITDQYHPAHMMMSMADFLDQYKEHKIYMDSTICEEMAEDVTFPGYIACDGFMKILKQVAIFFNSGWSSTDIHYDVTDTIFAQVTGGRQWILTTPRDGKYLYSDDFKFHSGSSPVNQESVDLTKYPDVAKVAIYNATLEPGDIIYVPEGWWHQVRTHGGPPNIALAIFVDFLLCMFNVEQTDQVIDYIEGCIKLREQKPKGMKCNISMANMPMSEVFAKYSYLKPEAMEISRESADIDEMDERRLKSGYPMPVLGLGLGGMTPEETERGVRHALKVGYRLFDTDPEDESEATLGAFLAENEYCEREDIFVIVKVHPKNLGREATRKSIERSLQRLQTDYLDLVLIQAPSCDEKKFKCEADDNRGTWQESLETLEEMNKTGVIRSLGVSNFKKSQMKELLKKATVPVSVLQARFDLMTRNTALRTFCDKNGIQFMAHSLLGFGWVADGLFEGNPIIGSFPVMLAARKYRTSPASVLIRFALDRNITVVPRSSNPLHISLNKHAAYLDIPDSPDIMNSLEDFPHRQ</sequence>
<evidence type="ECO:0000313" key="3">
    <source>
        <dbReference type="Proteomes" id="UP000085678"/>
    </source>
</evidence>
<organism evidence="3 4">
    <name type="scientific">Lingula anatina</name>
    <name type="common">Brachiopod</name>
    <name type="synonym">Lingula unguis</name>
    <dbReference type="NCBI Taxonomy" id="7574"/>
    <lineage>
        <taxon>Eukaryota</taxon>
        <taxon>Metazoa</taxon>
        <taxon>Spiralia</taxon>
        <taxon>Lophotrochozoa</taxon>
        <taxon>Brachiopoda</taxon>
        <taxon>Linguliformea</taxon>
        <taxon>Lingulata</taxon>
        <taxon>Lingulida</taxon>
        <taxon>Linguloidea</taxon>
        <taxon>Lingulidae</taxon>
        <taxon>Lingula</taxon>
    </lineage>
</organism>
<dbReference type="RefSeq" id="XP_013412441.1">
    <property type="nucleotide sequence ID" value="XM_013556987.2"/>
</dbReference>
<dbReference type="GeneID" id="106175142"/>
<dbReference type="AlphaFoldDB" id="A0A1S3JQP0"/>
<dbReference type="PRINTS" id="PR00069">
    <property type="entry name" value="ALDKETRDTASE"/>
</dbReference>
<feature type="transmembrane region" description="Helical" evidence="1">
    <location>
        <begin position="7"/>
        <end position="26"/>
    </location>
</feature>
<name>A0A1S3JQP0_LINAN</name>
<dbReference type="CDD" id="cd02208">
    <property type="entry name" value="cupin_RmlC-like"/>
    <property type="match status" value="1"/>
</dbReference>
<dbReference type="CDD" id="cd19071">
    <property type="entry name" value="AKR_AKR1-5-like"/>
    <property type="match status" value="1"/>
</dbReference>
<dbReference type="PANTHER" id="PTHR43827">
    <property type="entry name" value="2,5-DIKETO-D-GLUCONIC ACID REDUCTASE"/>
    <property type="match status" value="1"/>
</dbReference>
<keyword evidence="3" id="KW-1185">Reference proteome</keyword>
<dbReference type="SMART" id="SM00558">
    <property type="entry name" value="JmjC"/>
    <property type="match status" value="1"/>
</dbReference>
<protein>
    <submittedName>
        <fullName evidence="4">Uncharacterized protein LOC106175142</fullName>
    </submittedName>
</protein>
<keyword evidence="1" id="KW-1133">Transmembrane helix</keyword>
<dbReference type="SUPFAM" id="SSF51197">
    <property type="entry name" value="Clavaminate synthase-like"/>
    <property type="match status" value="1"/>
</dbReference>
<feature type="domain" description="JmjC" evidence="2">
    <location>
        <begin position="151"/>
        <end position="315"/>
    </location>
</feature>
<dbReference type="PROSITE" id="PS51184">
    <property type="entry name" value="JMJC"/>
    <property type="match status" value="1"/>
</dbReference>
<evidence type="ECO:0000313" key="4">
    <source>
        <dbReference type="RefSeq" id="XP_013412441.1"/>
    </source>
</evidence>
<dbReference type="InterPro" id="IPR023210">
    <property type="entry name" value="NADP_OxRdtase_dom"/>
</dbReference>
<dbReference type="Pfam" id="PF00248">
    <property type="entry name" value="Aldo_ket_red"/>
    <property type="match status" value="1"/>
</dbReference>
<keyword evidence="1" id="KW-0472">Membrane</keyword>
<dbReference type="PROSITE" id="PS00062">
    <property type="entry name" value="ALDOKETO_REDUCTASE_2"/>
    <property type="match status" value="1"/>
</dbReference>
<dbReference type="Gene3D" id="2.60.120.650">
    <property type="entry name" value="Cupin"/>
    <property type="match status" value="1"/>
</dbReference>
<dbReference type="PANTHER" id="PTHR43827:SF8">
    <property type="entry name" value="ALDO_KETO REDUCTASE FAMILY PROTEIN"/>
    <property type="match status" value="1"/>
</dbReference>
<reference evidence="4" key="1">
    <citation type="submission" date="2025-08" db="UniProtKB">
        <authorList>
            <consortium name="RefSeq"/>
        </authorList>
    </citation>
    <scope>IDENTIFICATION</scope>
    <source>
        <tissue evidence="4">Gonads</tissue>
    </source>
</reference>
<gene>
    <name evidence="4" type="primary">LOC106175142</name>
</gene>
<dbReference type="InterPro" id="IPR003347">
    <property type="entry name" value="JmjC_dom"/>
</dbReference>
<dbReference type="InterPro" id="IPR020471">
    <property type="entry name" value="AKR"/>
</dbReference>
<dbReference type="InterPro" id="IPR018170">
    <property type="entry name" value="Aldo/ket_reductase_CS"/>
</dbReference>
<dbReference type="Pfam" id="PF13621">
    <property type="entry name" value="Cupin_8"/>
    <property type="match status" value="1"/>
</dbReference>
<evidence type="ECO:0000259" key="2">
    <source>
        <dbReference type="PROSITE" id="PS51184"/>
    </source>
</evidence>
<dbReference type="Gene3D" id="3.20.20.100">
    <property type="entry name" value="NADP-dependent oxidoreductase domain"/>
    <property type="match status" value="1"/>
</dbReference>
<dbReference type="InterPro" id="IPR036812">
    <property type="entry name" value="NAD(P)_OxRdtase_dom_sf"/>
</dbReference>
<evidence type="ECO:0000256" key="1">
    <source>
        <dbReference type="SAM" id="Phobius"/>
    </source>
</evidence>